<protein>
    <recommendedName>
        <fullName evidence="3 7">Nuclear nucleic acid-binding protein C1D</fullName>
    </recommendedName>
</protein>
<gene>
    <name evidence="10" type="ORF">pipiens_007880</name>
</gene>
<dbReference type="AlphaFoldDB" id="A0ABD1DJG8"/>
<evidence type="ECO:0000256" key="5">
    <source>
        <dbReference type="ARBA" id="ARBA00022884"/>
    </source>
</evidence>
<evidence type="ECO:0000313" key="11">
    <source>
        <dbReference type="Proteomes" id="UP001562425"/>
    </source>
</evidence>
<evidence type="ECO:0000256" key="8">
    <source>
        <dbReference type="SAM" id="Coils"/>
    </source>
</evidence>
<dbReference type="GO" id="GO:0005737">
    <property type="term" value="C:cytoplasm"/>
    <property type="evidence" value="ECO:0007669"/>
    <property type="project" value="UniProtKB-SubCell"/>
</dbReference>
<dbReference type="PANTHER" id="PTHR15341:SF3">
    <property type="entry name" value="NUCLEAR NUCLEIC ACID-BINDING PROTEIN C1D"/>
    <property type="match status" value="1"/>
</dbReference>
<dbReference type="InterPro" id="IPR011082">
    <property type="entry name" value="Exosome-assoc_fac/DNA_repair"/>
</dbReference>
<dbReference type="Pfam" id="PF04000">
    <property type="entry name" value="Sas10_Utp3"/>
    <property type="match status" value="1"/>
</dbReference>
<evidence type="ECO:0000256" key="4">
    <source>
        <dbReference type="ARBA" id="ARBA00022552"/>
    </source>
</evidence>
<evidence type="ECO:0000256" key="1">
    <source>
        <dbReference type="ARBA" id="ARBA00004123"/>
    </source>
</evidence>
<dbReference type="GO" id="GO:0003677">
    <property type="term" value="F:DNA binding"/>
    <property type="evidence" value="ECO:0007669"/>
    <property type="project" value="UniProtKB-KW"/>
</dbReference>
<dbReference type="GO" id="GO:0003723">
    <property type="term" value="F:RNA binding"/>
    <property type="evidence" value="ECO:0007669"/>
    <property type="project" value="UniProtKB-UniRule"/>
</dbReference>
<evidence type="ECO:0000256" key="7">
    <source>
        <dbReference type="RuleBase" id="RU368003"/>
    </source>
</evidence>
<comment type="caution">
    <text evidence="10">The sequence shown here is derived from an EMBL/GenBank/DDBJ whole genome shotgun (WGS) entry which is preliminary data.</text>
</comment>
<dbReference type="InterPro" id="IPR007146">
    <property type="entry name" value="Sas10/Utp3/C1D"/>
</dbReference>
<sequence length="176" mass="21054">MKRTVKIRSGPRRNTPPERPNPRHKMEVVEHEDFDYGELKNDTAFIRKNENLSECIERIRQNLAVAREDYKNYESFTLEEKVKYDLHLSYSINSLYWMYHKIIGLDPNKHGIKDELARIKAAMLREKEIYDHKYNRPQLDQGAAKRFVRAGLYDHKNRDKPEANDPPPNKKIRFEN</sequence>
<comment type="function">
    <text evidence="7">Plays a role in the recruitment of the exosome to pre-rRNA to mediate the 3'-5' end processing of the 5.8S rRNA.</text>
</comment>
<evidence type="ECO:0000256" key="2">
    <source>
        <dbReference type="ARBA" id="ARBA00009154"/>
    </source>
</evidence>
<dbReference type="PANTHER" id="PTHR15341">
    <property type="entry name" value="SUN-COR STEROID HORMONE RECEPTOR CO-REPRESSOR"/>
    <property type="match status" value="1"/>
</dbReference>
<keyword evidence="5 7" id="KW-0694">RNA-binding</keyword>
<evidence type="ECO:0000256" key="3">
    <source>
        <dbReference type="ARBA" id="ARBA00015212"/>
    </source>
</evidence>
<dbReference type="Proteomes" id="UP001562425">
    <property type="component" value="Unassembled WGS sequence"/>
</dbReference>
<feature type="region of interest" description="Disordered" evidence="9">
    <location>
        <begin position="1"/>
        <end position="24"/>
    </location>
</feature>
<organism evidence="10 11">
    <name type="scientific">Culex pipiens pipiens</name>
    <name type="common">Northern house mosquito</name>
    <dbReference type="NCBI Taxonomy" id="38569"/>
    <lineage>
        <taxon>Eukaryota</taxon>
        <taxon>Metazoa</taxon>
        <taxon>Ecdysozoa</taxon>
        <taxon>Arthropoda</taxon>
        <taxon>Hexapoda</taxon>
        <taxon>Insecta</taxon>
        <taxon>Pterygota</taxon>
        <taxon>Neoptera</taxon>
        <taxon>Endopterygota</taxon>
        <taxon>Diptera</taxon>
        <taxon>Nematocera</taxon>
        <taxon>Culicoidea</taxon>
        <taxon>Culicidae</taxon>
        <taxon>Culicinae</taxon>
        <taxon>Culicini</taxon>
        <taxon>Culex</taxon>
        <taxon>Culex</taxon>
    </lineage>
</organism>
<accession>A0ABD1DJG8</accession>
<keyword evidence="8" id="KW-0175">Coiled coil</keyword>
<keyword evidence="4 7" id="KW-0698">rRNA processing</keyword>
<feature type="coiled-coil region" evidence="8">
    <location>
        <begin position="49"/>
        <end position="76"/>
    </location>
</feature>
<dbReference type="GO" id="GO:0006364">
    <property type="term" value="P:rRNA processing"/>
    <property type="evidence" value="ECO:0007669"/>
    <property type="project" value="UniProtKB-KW"/>
</dbReference>
<keyword evidence="11" id="KW-1185">Reference proteome</keyword>
<name>A0ABD1DJG8_CULPP</name>
<evidence type="ECO:0000256" key="9">
    <source>
        <dbReference type="SAM" id="MobiDB-lite"/>
    </source>
</evidence>
<feature type="region of interest" description="Disordered" evidence="9">
    <location>
        <begin position="154"/>
        <end position="176"/>
    </location>
</feature>
<proteinExistence type="inferred from homology"/>
<keyword evidence="6 7" id="KW-0539">Nucleus</keyword>
<feature type="compositionally biased region" description="Basic and acidic residues" evidence="9">
    <location>
        <begin position="154"/>
        <end position="163"/>
    </location>
</feature>
<comment type="similarity">
    <text evidence="2 7">Belongs to the C1D family.</text>
</comment>
<dbReference type="GO" id="GO:0005730">
    <property type="term" value="C:nucleolus"/>
    <property type="evidence" value="ECO:0007669"/>
    <property type="project" value="UniProtKB-SubCell"/>
</dbReference>
<keyword evidence="7" id="KW-0238">DNA-binding</keyword>
<keyword evidence="7" id="KW-0963">Cytoplasm</keyword>
<dbReference type="EMBL" id="JBEHCU010005424">
    <property type="protein sequence ID" value="KAL1399882.1"/>
    <property type="molecule type" value="Genomic_DNA"/>
</dbReference>
<evidence type="ECO:0000313" key="10">
    <source>
        <dbReference type="EMBL" id="KAL1399882.1"/>
    </source>
</evidence>
<feature type="compositionally biased region" description="Basic residues" evidence="9">
    <location>
        <begin position="1"/>
        <end position="11"/>
    </location>
</feature>
<reference evidence="10 11" key="1">
    <citation type="submission" date="2024-05" db="EMBL/GenBank/DDBJ databases">
        <title>Culex pipiens pipiens assembly and annotation.</title>
        <authorList>
            <person name="Alout H."/>
            <person name="Durand T."/>
        </authorList>
    </citation>
    <scope>NUCLEOTIDE SEQUENCE [LARGE SCALE GENOMIC DNA]</scope>
    <source>
        <strain evidence="10">HA-2024</strain>
        <tissue evidence="10">Whole body</tissue>
    </source>
</reference>
<evidence type="ECO:0000256" key="6">
    <source>
        <dbReference type="ARBA" id="ARBA00023242"/>
    </source>
</evidence>
<comment type="subcellular location">
    <subcellularLocation>
        <location evidence="7">Cytoplasm</location>
    </subcellularLocation>
    <subcellularLocation>
        <location evidence="7">Nucleus</location>
        <location evidence="7">Nucleolus</location>
    </subcellularLocation>
    <subcellularLocation>
        <location evidence="1 7">Nucleus</location>
    </subcellularLocation>
</comment>
<comment type="subunit">
    <text evidence="7">Monomer and homodimer.</text>
</comment>